<proteinExistence type="predicted"/>
<sequence length="283" mass="31827">MTTKMKRLVKYFYAVCVTVFVIGFTSIPVRAETTDEIEPNDTMEMAQSIMANSETASEFINGTFYGQHIIKGYTSVSDEDWFVVYLRAGDNYLTCNCSTFLFEIIASDGAFVQSGTYLSGGGDMEAFRLNISRDDYYYVKITGVASTPREYLFLIGGPTYLIASDEIKCSPRTIKMTSRGRTQEGIFDGRSVSFPKDAVVSSVKMNGVRSYDVKAIKLSNDLDWHTLSLNSFTWDKKGIVGLNMRAASKWTAEFTYNKNTTFTPSLDIEYAYPVYSTPVDPWH</sequence>
<evidence type="ECO:0000313" key="1">
    <source>
        <dbReference type="EMBL" id="EIM58011.1"/>
    </source>
</evidence>
<dbReference type="OrthoDB" id="1888412at2"/>
<dbReference type="EMBL" id="CM001487">
    <property type="protein sequence ID" value="EIM58011.1"/>
    <property type="molecule type" value="Genomic_DNA"/>
</dbReference>
<dbReference type="AlphaFoldDB" id="I5AW38"/>
<evidence type="ECO:0000313" key="2">
    <source>
        <dbReference type="Proteomes" id="UP000005753"/>
    </source>
</evidence>
<reference evidence="1 2" key="2">
    <citation type="submission" date="2012-02" db="EMBL/GenBank/DDBJ databases">
        <title>Improved High-Quality Draft sequence of Eubacterium cellulosolvens 6.</title>
        <authorList>
            <consortium name="US DOE Joint Genome Institute"/>
            <person name="Lucas S."/>
            <person name="Han J."/>
            <person name="Lapidus A."/>
            <person name="Cheng J.-F."/>
            <person name="Goodwin L."/>
            <person name="Pitluck S."/>
            <person name="Peters L."/>
            <person name="Mikhailova N."/>
            <person name="Gu W."/>
            <person name="Detter J.C."/>
            <person name="Han C."/>
            <person name="Tapia R."/>
            <person name="Land M."/>
            <person name="Hauser L."/>
            <person name="Kyrpides N."/>
            <person name="Ivanova N."/>
            <person name="Pagani I."/>
            <person name="Johnson E."/>
            <person name="Mukhopadhyay B."/>
            <person name="Anderson I."/>
            <person name="Woyke T."/>
        </authorList>
    </citation>
    <scope>NUCLEOTIDE SEQUENCE [LARGE SCALE GENOMIC DNA]</scope>
    <source>
        <strain evidence="1 2">6</strain>
    </source>
</reference>
<organism evidence="1 2">
    <name type="scientific">Eubacterium cellulosolvens (strain ATCC 43171 / JCM 9499 / 6)</name>
    <name type="common">Cillobacterium cellulosolvens</name>
    <dbReference type="NCBI Taxonomy" id="633697"/>
    <lineage>
        <taxon>Bacteria</taxon>
        <taxon>Bacillati</taxon>
        <taxon>Bacillota</taxon>
        <taxon>Clostridia</taxon>
        <taxon>Eubacteriales</taxon>
        <taxon>Eubacteriaceae</taxon>
        <taxon>Eubacterium</taxon>
    </lineage>
</organism>
<keyword evidence="2" id="KW-1185">Reference proteome</keyword>
<dbReference type="HOGENOM" id="CLU_982615_0_0_9"/>
<name>I5AW38_EUBC6</name>
<gene>
    <name evidence="1" type="ORF">EubceDRAFT1_2260</name>
</gene>
<accession>I5AW38</accession>
<dbReference type="Proteomes" id="UP000005753">
    <property type="component" value="Chromosome"/>
</dbReference>
<dbReference type="STRING" id="633697.EubceDRAFT1_2260"/>
<protein>
    <submittedName>
        <fullName evidence="1">Uncharacterized protein</fullName>
    </submittedName>
</protein>
<reference evidence="1 2" key="1">
    <citation type="submission" date="2010-08" db="EMBL/GenBank/DDBJ databases">
        <authorList>
            <consortium name="US DOE Joint Genome Institute (JGI-PGF)"/>
            <person name="Lucas S."/>
            <person name="Copeland A."/>
            <person name="Lapidus A."/>
            <person name="Cheng J.-F."/>
            <person name="Bruce D."/>
            <person name="Goodwin L."/>
            <person name="Pitluck S."/>
            <person name="Land M.L."/>
            <person name="Hauser L."/>
            <person name="Chang Y.-J."/>
            <person name="Anderson I.J."/>
            <person name="Johnson E."/>
            <person name="Mulhopadhyay B."/>
            <person name="Kyrpides N."/>
            <person name="Woyke T.J."/>
        </authorList>
    </citation>
    <scope>NUCLEOTIDE SEQUENCE [LARGE SCALE GENOMIC DNA]</scope>
    <source>
        <strain evidence="1 2">6</strain>
    </source>
</reference>
<dbReference type="Gene3D" id="2.60.120.380">
    <property type="match status" value="1"/>
</dbReference>